<dbReference type="InterPro" id="IPR011518">
    <property type="entry name" value="Transposase_36"/>
</dbReference>
<proteinExistence type="predicted"/>
<dbReference type="EMBL" id="PDTI01000032">
    <property type="protein sequence ID" value="PIE62711.1"/>
    <property type="molecule type" value="Genomic_DNA"/>
</dbReference>
<dbReference type="AlphaFoldDB" id="A0A2G6MRU5"/>
<evidence type="ECO:0008006" key="3">
    <source>
        <dbReference type="Google" id="ProtNLM"/>
    </source>
</evidence>
<evidence type="ECO:0000313" key="2">
    <source>
        <dbReference type="Proteomes" id="UP000231203"/>
    </source>
</evidence>
<organism evidence="1 2">
    <name type="scientific">Desulfobacter postgatei</name>
    <dbReference type="NCBI Taxonomy" id="2293"/>
    <lineage>
        <taxon>Bacteria</taxon>
        <taxon>Pseudomonadati</taxon>
        <taxon>Thermodesulfobacteriota</taxon>
        <taxon>Desulfobacteria</taxon>
        <taxon>Desulfobacterales</taxon>
        <taxon>Desulfobacteraceae</taxon>
        <taxon>Desulfobacter</taxon>
    </lineage>
</organism>
<comment type="caution">
    <text evidence="1">The sequence shown here is derived from an EMBL/GenBank/DDBJ whole genome shotgun (WGS) entry which is preliminary data.</text>
</comment>
<protein>
    <recommendedName>
        <fullName evidence="3">IS630 family transposase</fullName>
    </recommendedName>
</protein>
<accession>A0A2G6MRU5</accession>
<sequence length="95" mass="11052">GYNRYGLRACDHDFEPDTVLKLFGILLPATNESFFYFTESNITADFIVDALEELWPKLKEKYTPHTLVLNLDNGPENSSRRTQFMNRLVKAHDQN</sequence>
<dbReference type="Pfam" id="PF07592">
    <property type="entry name" value="DDE_Tnp_ISAZ013"/>
    <property type="match status" value="1"/>
</dbReference>
<gene>
    <name evidence="1" type="ORF">CSA25_03765</name>
</gene>
<evidence type="ECO:0000313" key="1">
    <source>
        <dbReference type="EMBL" id="PIE62711.1"/>
    </source>
</evidence>
<name>A0A2G6MRU5_9BACT</name>
<reference evidence="1 2" key="1">
    <citation type="submission" date="2017-10" db="EMBL/GenBank/DDBJ databases">
        <title>Novel microbial diversity and functional potential in the marine mammal oral microbiome.</title>
        <authorList>
            <person name="Dudek N.K."/>
            <person name="Sun C.L."/>
            <person name="Burstein D."/>
            <person name="Kantor R.S."/>
            <person name="Aliaga Goltsman D.S."/>
            <person name="Bik E.M."/>
            <person name="Thomas B.C."/>
            <person name="Banfield J.F."/>
            <person name="Relman D.A."/>
        </authorList>
    </citation>
    <scope>NUCLEOTIDE SEQUENCE [LARGE SCALE GENOMIC DNA]</scope>
    <source>
        <strain evidence="1">DOLJORAL78_47_202</strain>
    </source>
</reference>
<feature type="non-terminal residue" evidence="1">
    <location>
        <position position="1"/>
    </location>
</feature>
<dbReference type="Proteomes" id="UP000231203">
    <property type="component" value="Unassembled WGS sequence"/>
</dbReference>